<dbReference type="Gramene" id="KOM32483">
    <property type="protein sequence ID" value="KOM32483"/>
    <property type="gene ID" value="LR48_Vigan01g203900"/>
</dbReference>
<dbReference type="AlphaFoldDB" id="A0A0L9TPJ9"/>
<sequence>MLWLRRKERGHLKADCPNQKKNEEIKKKKNFKKKKAYIAWDDDNETISDLSESDEEANISLVVNDDAGSQVKLVKCCYGDKRNSQLILGVSKEVFGRGSSSFMKYSEEVFILCEDLKEVQVHLLWYQERWFLNFYKLFLCDCNL</sequence>
<gene>
    <name evidence="1" type="ORF">LR48_Vigan01g203900</name>
</gene>
<dbReference type="Proteomes" id="UP000053144">
    <property type="component" value="Chromosome 1"/>
</dbReference>
<dbReference type="EMBL" id="CM003371">
    <property type="protein sequence ID" value="KOM32483.1"/>
    <property type="molecule type" value="Genomic_DNA"/>
</dbReference>
<reference evidence="2" key="1">
    <citation type="journal article" date="2015" name="Proc. Natl. Acad. Sci. U.S.A.">
        <title>Genome sequencing of adzuki bean (Vigna angularis) provides insight into high starch and low fat accumulation and domestication.</title>
        <authorList>
            <person name="Yang K."/>
            <person name="Tian Z."/>
            <person name="Chen C."/>
            <person name="Luo L."/>
            <person name="Zhao B."/>
            <person name="Wang Z."/>
            <person name="Yu L."/>
            <person name="Li Y."/>
            <person name="Sun Y."/>
            <person name="Li W."/>
            <person name="Chen Y."/>
            <person name="Li Y."/>
            <person name="Zhang Y."/>
            <person name="Ai D."/>
            <person name="Zhao J."/>
            <person name="Shang C."/>
            <person name="Ma Y."/>
            <person name="Wu B."/>
            <person name="Wang M."/>
            <person name="Gao L."/>
            <person name="Sun D."/>
            <person name="Zhang P."/>
            <person name="Guo F."/>
            <person name="Wang W."/>
            <person name="Li Y."/>
            <person name="Wang J."/>
            <person name="Varshney R.K."/>
            <person name="Wang J."/>
            <person name="Ling H.Q."/>
            <person name="Wan P."/>
        </authorList>
    </citation>
    <scope>NUCLEOTIDE SEQUENCE</scope>
    <source>
        <strain evidence="2">cv. Jingnong 6</strain>
    </source>
</reference>
<evidence type="ECO:0000313" key="1">
    <source>
        <dbReference type="EMBL" id="KOM32483.1"/>
    </source>
</evidence>
<accession>A0A0L9TPJ9</accession>
<name>A0A0L9TPJ9_PHAAN</name>
<evidence type="ECO:0000313" key="2">
    <source>
        <dbReference type="Proteomes" id="UP000053144"/>
    </source>
</evidence>
<protein>
    <submittedName>
        <fullName evidence="1">Uncharacterized protein</fullName>
    </submittedName>
</protein>
<organism evidence="1 2">
    <name type="scientific">Phaseolus angularis</name>
    <name type="common">Azuki bean</name>
    <name type="synonym">Vigna angularis</name>
    <dbReference type="NCBI Taxonomy" id="3914"/>
    <lineage>
        <taxon>Eukaryota</taxon>
        <taxon>Viridiplantae</taxon>
        <taxon>Streptophyta</taxon>
        <taxon>Embryophyta</taxon>
        <taxon>Tracheophyta</taxon>
        <taxon>Spermatophyta</taxon>
        <taxon>Magnoliopsida</taxon>
        <taxon>eudicotyledons</taxon>
        <taxon>Gunneridae</taxon>
        <taxon>Pentapetalae</taxon>
        <taxon>rosids</taxon>
        <taxon>fabids</taxon>
        <taxon>Fabales</taxon>
        <taxon>Fabaceae</taxon>
        <taxon>Papilionoideae</taxon>
        <taxon>50 kb inversion clade</taxon>
        <taxon>NPAAA clade</taxon>
        <taxon>indigoferoid/millettioid clade</taxon>
        <taxon>Phaseoleae</taxon>
        <taxon>Vigna</taxon>
    </lineage>
</organism>
<proteinExistence type="predicted"/>